<protein>
    <submittedName>
        <fullName evidence="3">NADP-dependent oxidoreductase</fullName>
    </submittedName>
</protein>
<dbReference type="PANTHER" id="PTHR44154">
    <property type="entry name" value="QUINONE OXIDOREDUCTASE"/>
    <property type="match status" value="1"/>
</dbReference>
<organism evidence="3 4">
    <name type="scientific">Streptomyces aquilus</name>
    <dbReference type="NCBI Taxonomy" id="2548456"/>
    <lineage>
        <taxon>Bacteria</taxon>
        <taxon>Bacillati</taxon>
        <taxon>Actinomycetota</taxon>
        <taxon>Actinomycetes</taxon>
        <taxon>Kitasatosporales</taxon>
        <taxon>Streptomycetaceae</taxon>
        <taxon>Streptomyces</taxon>
    </lineage>
</organism>
<dbReference type="AlphaFoldDB" id="A0A3Q9BXI4"/>
<name>A0A3Q9BXI4_9ACTN</name>
<dbReference type="GO" id="GO:0016491">
    <property type="term" value="F:oxidoreductase activity"/>
    <property type="evidence" value="ECO:0007669"/>
    <property type="project" value="InterPro"/>
</dbReference>
<dbReference type="CDD" id="cd05289">
    <property type="entry name" value="MDR_like_2"/>
    <property type="match status" value="1"/>
</dbReference>
<dbReference type="Pfam" id="PF13602">
    <property type="entry name" value="ADH_zinc_N_2"/>
    <property type="match status" value="1"/>
</dbReference>
<evidence type="ECO:0000256" key="1">
    <source>
        <dbReference type="ARBA" id="ARBA00022857"/>
    </source>
</evidence>
<proteinExistence type="predicted"/>
<keyword evidence="1" id="KW-0521">NADP</keyword>
<dbReference type="Gene3D" id="3.90.180.10">
    <property type="entry name" value="Medium-chain alcohol dehydrogenases, catalytic domain"/>
    <property type="match status" value="1"/>
</dbReference>
<dbReference type="InterPro" id="IPR036291">
    <property type="entry name" value="NAD(P)-bd_dom_sf"/>
</dbReference>
<dbReference type="KEGG" id="saqu:EJC51_06585"/>
<gene>
    <name evidence="3" type="ORF">EJC51_06585</name>
</gene>
<dbReference type="RefSeq" id="WP_126270167.1">
    <property type="nucleotide sequence ID" value="NZ_CP034463.1"/>
</dbReference>
<dbReference type="EMBL" id="CP034463">
    <property type="protein sequence ID" value="AZP15798.1"/>
    <property type="molecule type" value="Genomic_DNA"/>
</dbReference>
<dbReference type="PANTHER" id="PTHR44154:SF1">
    <property type="entry name" value="QUINONE OXIDOREDUCTASE"/>
    <property type="match status" value="1"/>
</dbReference>
<evidence type="ECO:0000259" key="2">
    <source>
        <dbReference type="SMART" id="SM00829"/>
    </source>
</evidence>
<accession>A0A3Q9BXI4</accession>
<reference evidence="3 4" key="1">
    <citation type="submission" date="2018-12" db="EMBL/GenBank/DDBJ databases">
        <authorList>
            <person name="Li K."/>
        </authorList>
    </citation>
    <scope>NUCLEOTIDE SEQUENCE [LARGE SCALE GENOMIC DNA]</scope>
    <source>
        <strain evidence="4">CR22</strain>
    </source>
</reference>
<dbReference type="InterPro" id="IPR011032">
    <property type="entry name" value="GroES-like_sf"/>
</dbReference>
<dbReference type="Pfam" id="PF08240">
    <property type="entry name" value="ADH_N"/>
    <property type="match status" value="1"/>
</dbReference>
<dbReference type="SUPFAM" id="SSF50129">
    <property type="entry name" value="GroES-like"/>
    <property type="match status" value="1"/>
</dbReference>
<dbReference type="SUPFAM" id="SSF51735">
    <property type="entry name" value="NAD(P)-binding Rossmann-fold domains"/>
    <property type="match status" value="1"/>
</dbReference>
<dbReference type="Gene3D" id="3.40.50.720">
    <property type="entry name" value="NAD(P)-binding Rossmann-like Domain"/>
    <property type="match status" value="1"/>
</dbReference>
<dbReference type="Proteomes" id="UP000280197">
    <property type="component" value="Chromosome"/>
</dbReference>
<dbReference type="InterPro" id="IPR020843">
    <property type="entry name" value="ER"/>
</dbReference>
<sequence length="308" mass="31263">MPKAYVFTRSGGPETEALVEVDRPVPGPGQILVAVRVASVNPIDWKLRTGYRRPTDSGEPVFPVVFGSEVSGVVEEIGADVDGFAVGDEVFGNTAAGGYAEYALLPAALTAHKPAGLSFADAATLPVAAATAYDGVRQLDLPSGATLLVTGAGGGVGAAAVQIARADGVRVLGVASEGKKDFVESLGAVHVPSGPGWTERAAAAAPDGVDGVYDLVGGAVLAEAAQLLTDRTKLITAGAPPEVVAELGGARVARARTTAVLDALARLVVNGGLDPHVIRRFPLDEAGEALRTVEEGHARGKVVIEVAR</sequence>
<feature type="domain" description="Enoyl reductase (ER)" evidence="2">
    <location>
        <begin position="11"/>
        <end position="304"/>
    </location>
</feature>
<evidence type="ECO:0000313" key="3">
    <source>
        <dbReference type="EMBL" id="AZP15798.1"/>
    </source>
</evidence>
<dbReference type="SMART" id="SM00829">
    <property type="entry name" value="PKS_ER"/>
    <property type="match status" value="1"/>
</dbReference>
<keyword evidence="4" id="KW-1185">Reference proteome</keyword>
<evidence type="ECO:0000313" key="4">
    <source>
        <dbReference type="Proteomes" id="UP000280197"/>
    </source>
</evidence>
<dbReference type="InterPro" id="IPR013154">
    <property type="entry name" value="ADH-like_N"/>
</dbReference>
<dbReference type="InterPro" id="IPR051603">
    <property type="entry name" value="Zinc-ADH_QOR/CCCR"/>
</dbReference>